<keyword evidence="3" id="KW-0677">Repeat</keyword>
<dbReference type="PANTHER" id="PTHR24028:SF328">
    <property type="entry name" value="CADHERIN-3"/>
    <property type="match status" value="1"/>
</dbReference>
<dbReference type="FunFam" id="2.60.40.60:FF:000266">
    <property type="entry name" value="Cadherin 23"/>
    <property type="match status" value="1"/>
</dbReference>
<feature type="domain" description="Cadherin" evidence="11">
    <location>
        <begin position="47"/>
        <end position="92"/>
    </location>
</feature>
<reference evidence="12" key="1">
    <citation type="submission" date="2019-05" db="EMBL/GenBank/DDBJ databases">
        <title>Annotation for the trematode Paragonimus heterotremus.</title>
        <authorList>
            <person name="Choi Y.-J."/>
        </authorList>
    </citation>
    <scope>NUCLEOTIDE SEQUENCE</scope>
    <source>
        <strain evidence="12">LC</strain>
    </source>
</reference>
<dbReference type="CDD" id="cd11304">
    <property type="entry name" value="Cadherin_repeat"/>
    <property type="match status" value="5"/>
</dbReference>
<dbReference type="PANTHER" id="PTHR24028">
    <property type="entry name" value="CADHERIN-87A"/>
    <property type="match status" value="1"/>
</dbReference>
<proteinExistence type="predicted"/>
<dbReference type="InterPro" id="IPR002126">
    <property type="entry name" value="Cadherin-like_dom"/>
</dbReference>
<gene>
    <name evidence="12" type="ORF">PHET_02841</name>
</gene>
<evidence type="ECO:0000256" key="8">
    <source>
        <dbReference type="PROSITE-ProRule" id="PRU00043"/>
    </source>
</evidence>
<keyword evidence="13" id="KW-1185">Reference proteome</keyword>
<protein>
    <submittedName>
        <fullName evidence="12">Cadherin domain protein</fullName>
    </submittedName>
</protein>
<dbReference type="GO" id="GO:0007156">
    <property type="term" value="P:homophilic cell adhesion via plasma membrane adhesion molecules"/>
    <property type="evidence" value="ECO:0007669"/>
    <property type="project" value="InterPro"/>
</dbReference>
<feature type="domain" description="Cadherin" evidence="11">
    <location>
        <begin position="738"/>
        <end position="880"/>
    </location>
</feature>
<dbReference type="PROSITE" id="PS00232">
    <property type="entry name" value="CADHERIN_1"/>
    <property type="match status" value="3"/>
</dbReference>
<keyword evidence="4 8" id="KW-0106">Calcium</keyword>
<dbReference type="InterPro" id="IPR020894">
    <property type="entry name" value="Cadherin_CS"/>
</dbReference>
<feature type="domain" description="Cadherin" evidence="11">
    <location>
        <begin position="285"/>
        <end position="458"/>
    </location>
</feature>
<keyword evidence="2 10" id="KW-0812">Transmembrane</keyword>
<feature type="domain" description="Cadherin" evidence="11">
    <location>
        <begin position="142"/>
        <end position="260"/>
    </location>
</feature>
<evidence type="ECO:0000256" key="7">
    <source>
        <dbReference type="ARBA" id="ARBA00023180"/>
    </source>
</evidence>
<dbReference type="EMBL" id="LUCH01001100">
    <property type="protein sequence ID" value="KAF5403673.1"/>
    <property type="molecule type" value="Genomic_DNA"/>
</dbReference>
<evidence type="ECO:0000256" key="10">
    <source>
        <dbReference type="SAM" id="Phobius"/>
    </source>
</evidence>
<keyword evidence="6 10" id="KW-0472">Membrane</keyword>
<feature type="domain" description="Cadherin" evidence="11">
    <location>
        <begin position="459"/>
        <end position="579"/>
    </location>
</feature>
<dbReference type="Gene3D" id="2.60.40.60">
    <property type="entry name" value="Cadherins"/>
    <property type="match status" value="6"/>
</dbReference>
<evidence type="ECO:0000256" key="2">
    <source>
        <dbReference type="ARBA" id="ARBA00022692"/>
    </source>
</evidence>
<evidence type="ECO:0000259" key="11">
    <source>
        <dbReference type="PROSITE" id="PS50268"/>
    </source>
</evidence>
<dbReference type="InterPro" id="IPR050174">
    <property type="entry name" value="Protocadherin/Cadherin-CA"/>
</dbReference>
<dbReference type="Pfam" id="PF00028">
    <property type="entry name" value="Cadherin"/>
    <property type="match status" value="3"/>
</dbReference>
<feature type="domain" description="Cadherin" evidence="11">
    <location>
        <begin position="612"/>
        <end position="709"/>
    </location>
</feature>
<evidence type="ECO:0000313" key="13">
    <source>
        <dbReference type="Proteomes" id="UP000748531"/>
    </source>
</evidence>
<feature type="compositionally biased region" description="Polar residues" evidence="9">
    <location>
        <begin position="995"/>
        <end position="1009"/>
    </location>
</feature>
<evidence type="ECO:0000313" key="12">
    <source>
        <dbReference type="EMBL" id="KAF5403673.1"/>
    </source>
</evidence>
<dbReference type="GO" id="GO:0005886">
    <property type="term" value="C:plasma membrane"/>
    <property type="evidence" value="ECO:0007669"/>
    <property type="project" value="InterPro"/>
</dbReference>
<evidence type="ECO:0000256" key="1">
    <source>
        <dbReference type="ARBA" id="ARBA00004167"/>
    </source>
</evidence>
<feature type="region of interest" description="Disordered" evidence="9">
    <location>
        <begin position="985"/>
        <end position="1009"/>
    </location>
</feature>
<dbReference type="InterPro" id="IPR015919">
    <property type="entry name" value="Cadherin-like_sf"/>
</dbReference>
<organism evidence="12 13">
    <name type="scientific">Paragonimus heterotremus</name>
    <dbReference type="NCBI Taxonomy" id="100268"/>
    <lineage>
        <taxon>Eukaryota</taxon>
        <taxon>Metazoa</taxon>
        <taxon>Spiralia</taxon>
        <taxon>Lophotrochozoa</taxon>
        <taxon>Platyhelminthes</taxon>
        <taxon>Trematoda</taxon>
        <taxon>Digenea</taxon>
        <taxon>Plagiorchiida</taxon>
        <taxon>Troglotremata</taxon>
        <taxon>Troglotrematidae</taxon>
        <taxon>Paragonimus</taxon>
    </lineage>
</organism>
<dbReference type="Proteomes" id="UP000748531">
    <property type="component" value="Unassembled WGS sequence"/>
</dbReference>
<dbReference type="OrthoDB" id="6252479at2759"/>
<dbReference type="PRINTS" id="PR00205">
    <property type="entry name" value="CADHERIN"/>
</dbReference>
<evidence type="ECO:0000256" key="3">
    <source>
        <dbReference type="ARBA" id="ARBA00022737"/>
    </source>
</evidence>
<accession>A0A8J4WIE1</accession>
<keyword evidence="5 10" id="KW-1133">Transmembrane helix</keyword>
<feature type="compositionally biased region" description="Basic and acidic residues" evidence="9">
    <location>
        <begin position="985"/>
        <end position="994"/>
    </location>
</feature>
<name>A0A8J4WIE1_9TREM</name>
<evidence type="ECO:0000256" key="4">
    <source>
        <dbReference type="ARBA" id="ARBA00022837"/>
    </source>
</evidence>
<dbReference type="GO" id="GO:0005509">
    <property type="term" value="F:calcium ion binding"/>
    <property type="evidence" value="ECO:0007669"/>
    <property type="project" value="UniProtKB-UniRule"/>
</dbReference>
<evidence type="ECO:0000256" key="5">
    <source>
        <dbReference type="ARBA" id="ARBA00022989"/>
    </source>
</evidence>
<evidence type="ECO:0000256" key="6">
    <source>
        <dbReference type="ARBA" id="ARBA00023136"/>
    </source>
</evidence>
<comment type="caution">
    <text evidence="12">The sequence shown here is derived from an EMBL/GenBank/DDBJ whole genome shotgun (WGS) entry which is preliminary data.</text>
</comment>
<sequence>MLCLKGPDAGNFELDNGLSNSRLTVEFQHANIPSHIRRLRLLTRVLLDRETKSEHKLLLVATDQSEEIKSRHTAQLPIVIVVREVNEYAPEFDIGSVVTVDNDRTFLGKTRGNRLHPAVSLFPNTNPRSSSSLSDVQITDHLLLTITIDIPENLQLGSRIYRILATDKDYVKISESAGTVRESKVVQYAMATSADLNLRRFFRVGTDDGWITLIHHLDYEAGPRSFHMPVVATDFGRPPKTGSLRIFLRIIDINDEAPVIEVRGLGPVPHMYTGLQTPDIQLSSMSNPQTLTVRENMPPGTFVARIVATDRDTGSAGEVSCFLESPVGPAQMRTSPLLELLDPGSNELPFSVSDFLLKQTSAVYDITGSQSDIYHPLTSQSTVRRREANYVLLTKTLLDREQRELHFLSLVCHDHGDNTIETEGSESRAHLVNSNRRMTSTSIIRIMVLDENDNGPKFQLHNQNVKIQENSAPGTRIVQLSAHDGDAVGLASLTYYRMANSDEVPKMNRSQLRVEELKELFSIDKSNGWLLTGSVRLDRETRDTYVIPVVAYDHEFTNRTSETYICVQVTDANDNAPKLVGNSTFYIEEESGGVFSADEYKSSRSGSRQIFVGHLTAEDLDLKENAQVSFSLNPTHNVTSNSYSGLSWFIRSDGTLFANLSSEGVLDREKQEVYFVSIILRDHSIEQPLSSTATVTISLRDKNDNAPRFLRPPVLAQHHNGNINSSNIVDSTRLNAIRPHVDTLRLAESTSPGTVVYTALATDPDEGENGQVVYKLQPYEGFWQVVHFKSKRNTTYPADTDPNQYFVIDSNSGDVRLNQRVSSLDASLPKKLVIFAEDRGIPTRRSYAFLQIEVQPDLTNLSMARGGGGIKKSIDSLPVLSQSNFQAKYRKNEHAVSHVEEGAFVALSSTFAMPAPDRKLSGNHLDGMYKKSSRSNSVTWNSELITGLGIGLVVIILVCLFLLITYAVHGTRRLNTVNRSSVDQSKRKWHREEQTSVGPMNGQTAQNTAGHTRSFRNAVRQVFTLPAEPKVPESQRTDQEDCSSQHHANAINLGCTQMFKVLLHPSSVSQTTHHADEYPNRIVNEVFTEDTYTKHKIDESSSSCGNDIFTGPADGRLLDRAIPHRPQCSYIYDQKSIPLDQSRFSNECAICHEVTNSNPSPSRYTTLIDRFQFDAYPVRVTRDLQANANYAPLTSFSIEKSVVSPVPSPRATRIKATRVPNREPDTNLKDYAPVDEPNFSESLLKKDTVENRVTAFFPEIVHIPQLLGTNVKAEPSVETRSASATEDVLIKLKQKLGNQSSFV</sequence>
<evidence type="ECO:0000256" key="9">
    <source>
        <dbReference type="SAM" id="MobiDB-lite"/>
    </source>
</evidence>
<dbReference type="PROSITE" id="PS50268">
    <property type="entry name" value="CADHERIN_2"/>
    <property type="match status" value="6"/>
</dbReference>
<comment type="subcellular location">
    <subcellularLocation>
        <location evidence="1">Membrane</location>
        <topology evidence="1">Single-pass membrane protein</topology>
    </subcellularLocation>
</comment>
<dbReference type="SMART" id="SM00112">
    <property type="entry name" value="CA"/>
    <property type="match status" value="6"/>
</dbReference>
<keyword evidence="7" id="KW-0325">Glycoprotein</keyword>
<feature type="transmembrane region" description="Helical" evidence="10">
    <location>
        <begin position="944"/>
        <end position="968"/>
    </location>
</feature>
<dbReference type="SUPFAM" id="SSF49313">
    <property type="entry name" value="Cadherin-like"/>
    <property type="match status" value="5"/>
</dbReference>